<dbReference type="GO" id="GO:0016114">
    <property type="term" value="P:terpenoid biosynthetic process"/>
    <property type="evidence" value="ECO:0007669"/>
    <property type="project" value="InterPro"/>
</dbReference>
<feature type="binding site" evidence="7">
    <location>
        <begin position="39"/>
        <end position="41"/>
    </location>
    <ligand>
        <name>4-CDP-2-C-methyl-D-erythritol 2-phosphate</name>
        <dbReference type="ChEBI" id="CHEBI:57919"/>
    </ligand>
</feature>
<dbReference type="Gene3D" id="3.30.1330.50">
    <property type="entry name" value="2-C-methyl-D-erythritol 2,4-cyclodiphosphate synthase"/>
    <property type="match status" value="1"/>
</dbReference>
<comment type="cofactor">
    <cofactor evidence="7">
        <name>a divalent metal cation</name>
        <dbReference type="ChEBI" id="CHEBI:60240"/>
    </cofactor>
    <text evidence="7">Binds 1 divalent metal cation per subunit.</text>
</comment>
<reference evidence="10 11" key="2">
    <citation type="journal article" date="2016" name="Environ. Microbiol. Rep.">
        <title>Metagenomic evidence for the presence of phototrophic Gemmatimonadetes bacteria in diverse environments.</title>
        <authorList>
            <person name="Zeng Y."/>
            <person name="Baumbach J."/>
            <person name="Barbosa E.G."/>
            <person name="Azevedo V."/>
            <person name="Zhang C."/>
            <person name="Koblizek M."/>
        </authorList>
    </citation>
    <scope>NUCLEOTIDE SEQUENCE [LARGE SCALE GENOMIC DNA]</scope>
    <source>
        <strain evidence="10 11">AP64</strain>
    </source>
</reference>
<sequence length="140" mass="14870">MRLGGIDIAGDVHCAGHSDGDAICHAITDAILGAAAFGDIGQMFPDTDSANKGKDSIVMLKAAVERLWDAGYRVHNVDVTVITQHPKIGPHREAMRAVLCDALRIPHDQVFVKGKTNEGMGWIGREEGLAVMCTATIHGA</sequence>
<feature type="site" description="Transition state stabilizer" evidence="7">
    <location>
        <position position="116"/>
    </location>
</feature>
<comment type="similarity">
    <text evidence="7 8">Belongs to the IspF family.</text>
</comment>
<evidence type="ECO:0000313" key="10">
    <source>
        <dbReference type="EMBL" id="AMW06695.1"/>
    </source>
</evidence>
<dbReference type="PANTHER" id="PTHR43181:SF1">
    <property type="entry name" value="2-C-METHYL-D-ERYTHRITOL 2,4-CYCLODIPHOSPHATE SYNTHASE, CHLOROPLASTIC"/>
    <property type="match status" value="1"/>
</dbReference>
<protein>
    <recommendedName>
        <fullName evidence="3 7">2-C-methyl-D-erythritol 2,4-cyclodiphosphate synthase</fullName>
        <shortName evidence="7">MECDP-synthase</shortName>
        <shortName evidence="7">MECPP-synthase</shortName>
        <shortName evidence="7">MECPS</shortName>
        <ecNumber evidence="3 7">4.6.1.12</ecNumber>
    </recommendedName>
</protein>
<comment type="caution">
    <text evidence="7">Lacks conserved residue(s) required for the propagation of feature annotation.</text>
</comment>
<dbReference type="KEGG" id="gph:GEMMAAP_08855"/>
<comment type="pathway">
    <text evidence="2 7">Isoprenoid biosynthesis; isopentenyl diphosphate biosynthesis via DXP pathway; isopentenyl diphosphate from 1-deoxy-D-xylulose 5-phosphate: step 4/6.</text>
</comment>
<evidence type="ECO:0000256" key="1">
    <source>
        <dbReference type="ARBA" id="ARBA00000200"/>
    </source>
</evidence>
<evidence type="ECO:0000256" key="8">
    <source>
        <dbReference type="RuleBase" id="RU004395"/>
    </source>
</evidence>
<dbReference type="PANTHER" id="PTHR43181">
    <property type="entry name" value="2-C-METHYL-D-ERYTHRITOL 2,4-CYCLODIPHOSPHATE SYNTHASE, CHLOROPLASTIC"/>
    <property type="match status" value="1"/>
</dbReference>
<dbReference type="Pfam" id="PF02542">
    <property type="entry name" value="YgbB"/>
    <property type="match status" value="1"/>
</dbReference>
<name>A0A143BQ65_9BACT</name>
<evidence type="ECO:0000256" key="2">
    <source>
        <dbReference type="ARBA" id="ARBA00004709"/>
    </source>
</evidence>
<dbReference type="InterPro" id="IPR003526">
    <property type="entry name" value="MECDP_synthase"/>
</dbReference>
<feature type="binding site" evidence="7">
    <location>
        <position position="125"/>
    </location>
    <ligand>
        <name>4-CDP-2-C-methyl-D-erythritol 2-phosphate</name>
        <dbReference type="ChEBI" id="CHEBI:57919"/>
    </ligand>
</feature>
<feature type="domain" description="2-C-methyl-D-erythritol 2,4-cyclodiphosphate synthase" evidence="9">
    <location>
        <begin position="2"/>
        <end position="137"/>
    </location>
</feature>
<keyword evidence="6 7" id="KW-0456">Lyase</keyword>
<feature type="binding site" evidence="7">
    <location>
        <begin position="17"/>
        <end position="18"/>
    </location>
    <ligand>
        <name>4-CDP-2-C-methyl-D-erythritol 2-phosphate</name>
        <dbReference type="ChEBI" id="CHEBI:57919"/>
    </ligand>
</feature>
<gene>
    <name evidence="7" type="primary">ispF</name>
    <name evidence="10" type="ORF">GEMMAAP_08855</name>
</gene>
<dbReference type="PROSITE" id="PS01350">
    <property type="entry name" value="ISPF"/>
    <property type="match status" value="1"/>
</dbReference>
<dbReference type="UniPathway" id="UPA00056">
    <property type="reaction ID" value="UER00095"/>
</dbReference>
<evidence type="ECO:0000259" key="9">
    <source>
        <dbReference type="Pfam" id="PF02542"/>
    </source>
</evidence>
<keyword evidence="5 7" id="KW-0414">Isoprene biosynthesis</keyword>
<feature type="site" description="Transition state stabilizer" evidence="7">
    <location>
        <position position="17"/>
    </location>
</feature>
<dbReference type="HAMAP" id="MF_00107">
    <property type="entry name" value="IspF"/>
    <property type="match status" value="1"/>
</dbReference>
<dbReference type="EC" id="4.6.1.12" evidence="3 7"/>
<feature type="binding site" evidence="7">
    <location>
        <position position="25"/>
    </location>
    <ligand>
        <name>a divalent metal cation</name>
        <dbReference type="ChEBI" id="CHEBI:60240"/>
    </ligand>
</feature>
<dbReference type="InterPro" id="IPR020555">
    <property type="entry name" value="MECDP_synthase_CS"/>
</dbReference>
<evidence type="ECO:0000256" key="5">
    <source>
        <dbReference type="ARBA" id="ARBA00023229"/>
    </source>
</evidence>
<feature type="binding site" evidence="7">
    <location>
        <begin position="44"/>
        <end position="48"/>
    </location>
    <ligand>
        <name>4-CDP-2-C-methyl-D-erythritol 2-phosphate</name>
        <dbReference type="ChEBI" id="CHEBI:57919"/>
    </ligand>
</feature>
<dbReference type="STRING" id="1379270.GEMMAAP_08855"/>
<dbReference type="CDD" id="cd00554">
    <property type="entry name" value="MECDP_synthase"/>
    <property type="match status" value="1"/>
</dbReference>
<dbReference type="NCBIfam" id="TIGR00151">
    <property type="entry name" value="ispF"/>
    <property type="match status" value="1"/>
</dbReference>
<evidence type="ECO:0000256" key="6">
    <source>
        <dbReference type="ARBA" id="ARBA00023239"/>
    </source>
</evidence>
<evidence type="ECO:0000256" key="4">
    <source>
        <dbReference type="ARBA" id="ARBA00022723"/>
    </source>
</evidence>
<comment type="subunit">
    <text evidence="7">Homotrimer.</text>
</comment>
<organism evidence="10 11">
    <name type="scientific">Gemmatimonas phototrophica</name>
    <dbReference type="NCBI Taxonomy" id="1379270"/>
    <lineage>
        <taxon>Bacteria</taxon>
        <taxon>Pseudomonadati</taxon>
        <taxon>Gemmatimonadota</taxon>
        <taxon>Gemmatimonadia</taxon>
        <taxon>Gemmatimonadales</taxon>
        <taxon>Gemmatimonadaceae</taxon>
        <taxon>Gemmatimonas</taxon>
    </lineage>
</organism>
<evidence type="ECO:0000256" key="3">
    <source>
        <dbReference type="ARBA" id="ARBA00012579"/>
    </source>
</evidence>
<dbReference type="eggNOG" id="COG0245">
    <property type="taxonomic scope" value="Bacteria"/>
</dbReference>
<dbReference type="GO" id="GO:0008685">
    <property type="term" value="F:2-C-methyl-D-erythritol 2,4-cyclodiphosphate synthase activity"/>
    <property type="evidence" value="ECO:0007669"/>
    <property type="project" value="UniProtKB-UniRule"/>
</dbReference>
<comment type="function">
    <text evidence="7">Involved in the biosynthesis of isopentenyl diphosphate (IPP) and dimethylallyl diphosphate (DMAPP), two major building blocks of isoprenoid compounds. Catalyzes the conversion of 4-diphosphocytidyl-2-C-methyl-D-erythritol 2-phosphate (CDP-ME2P) to 2-C-methyl-D-erythritol 2,4-cyclodiphosphate (ME-CPP) with a corresponding release of cytidine 5-monophosphate (CMP).</text>
</comment>
<dbReference type="InterPro" id="IPR036571">
    <property type="entry name" value="MECDP_synthase_sf"/>
</dbReference>
<accession>A0A143BQ65</accession>
<reference evidence="10 11" key="1">
    <citation type="journal article" date="2014" name="Proc. Natl. Acad. Sci. U.S.A.">
        <title>Functional type 2 photosynthetic reaction centers found in the rare bacterial phylum Gemmatimonadetes.</title>
        <authorList>
            <person name="Zeng Y."/>
            <person name="Feng F."/>
            <person name="Medova H."/>
            <person name="Dean J."/>
            <person name="Koblizek M."/>
        </authorList>
    </citation>
    <scope>NUCLEOTIDE SEQUENCE [LARGE SCALE GENOMIC DNA]</scope>
    <source>
        <strain evidence="10 11">AP64</strain>
    </source>
</reference>
<dbReference type="AlphaFoldDB" id="A0A143BQ65"/>
<keyword evidence="4 7" id="KW-0479">Metal-binding</keyword>
<dbReference type="SUPFAM" id="SSF69765">
    <property type="entry name" value="IpsF-like"/>
    <property type="match status" value="1"/>
</dbReference>
<evidence type="ECO:0000256" key="7">
    <source>
        <dbReference type="HAMAP-Rule" id="MF_00107"/>
    </source>
</evidence>
<dbReference type="GO" id="GO:0046872">
    <property type="term" value="F:metal ion binding"/>
    <property type="evidence" value="ECO:0007669"/>
    <property type="project" value="UniProtKB-KW"/>
</dbReference>
<dbReference type="Proteomes" id="UP000076404">
    <property type="component" value="Chromosome"/>
</dbReference>
<evidence type="ECO:0000313" key="11">
    <source>
        <dbReference type="Proteomes" id="UP000076404"/>
    </source>
</evidence>
<proteinExistence type="inferred from homology"/>
<keyword evidence="11" id="KW-1185">Reference proteome</keyword>
<dbReference type="EMBL" id="CP011454">
    <property type="protein sequence ID" value="AMW06695.1"/>
    <property type="molecule type" value="Genomic_DNA"/>
</dbReference>
<dbReference type="GO" id="GO:0019288">
    <property type="term" value="P:isopentenyl diphosphate biosynthetic process, methylerythritol 4-phosphate pathway"/>
    <property type="evidence" value="ECO:0007669"/>
    <property type="project" value="UniProtKB-UniRule"/>
</dbReference>
<comment type="catalytic activity">
    <reaction evidence="1 7 8">
        <text>4-CDP-2-C-methyl-D-erythritol 2-phosphate = 2-C-methyl-D-erythritol 2,4-cyclic diphosphate + CMP</text>
        <dbReference type="Rhea" id="RHEA:23864"/>
        <dbReference type="ChEBI" id="CHEBI:57919"/>
        <dbReference type="ChEBI" id="CHEBI:58483"/>
        <dbReference type="ChEBI" id="CHEBI:60377"/>
        <dbReference type="EC" id="4.6.1.12"/>
    </reaction>
</comment>